<dbReference type="PANTHER" id="PTHR11124">
    <property type="entry name" value="VACUOLAR SORTING PROTEIN VPS29"/>
    <property type="match status" value="1"/>
</dbReference>
<evidence type="ECO:0000313" key="6">
    <source>
        <dbReference type="EMBL" id="CAG7629543.1"/>
    </source>
</evidence>
<sequence length="167" mass="18388">MRIGVVSDTHMFGRAARLPDTLVEGLQGVDMILHAGDWMDEGVVELFALIAPVDGVAGNNDGLEIVRRFGRRKVLKIAGYRIGIVHGDGGRSTSETAYRAFLDGDGKGTVDVVLFGHSHIPYMESRNGVLLFNPGSPTDKRRQPRYSYGILTLGPQPVGEHYYYDRK</sequence>
<organism evidence="6 7">
    <name type="scientific">Paenibacillus allorhizosphaerae</name>
    <dbReference type="NCBI Taxonomy" id="2849866"/>
    <lineage>
        <taxon>Bacteria</taxon>
        <taxon>Bacillati</taxon>
        <taxon>Bacillota</taxon>
        <taxon>Bacilli</taxon>
        <taxon>Bacillales</taxon>
        <taxon>Paenibacillaceae</taxon>
        <taxon>Paenibacillus</taxon>
    </lineage>
</organism>
<evidence type="ECO:0000256" key="3">
    <source>
        <dbReference type="ARBA" id="ARBA00022801"/>
    </source>
</evidence>
<keyword evidence="7" id="KW-1185">Reference proteome</keyword>
<feature type="domain" description="Calcineurin-like phosphoesterase" evidence="5">
    <location>
        <begin position="1"/>
        <end position="153"/>
    </location>
</feature>
<dbReference type="InterPro" id="IPR024654">
    <property type="entry name" value="Calcineurin-like_PHP_lpxH"/>
</dbReference>
<evidence type="ECO:0000259" key="5">
    <source>
        <dbReference type="Pfam" id="PF12850"/>
    </source>
</evidence>
<accession>A0ABM8VE21</accession>
<dbReference type="GO" id="GO:0016787">
    <property type="term" value="F:hydrolase activity"/>
    <property type="evidence" value="ECO:0007669"/>
    <property type="project" value="UniProtKB-KW"/>
</dbReference>
<dbReference type="Proteomes" id="UP000730618">
    <property type="component" value="Unassembled WGS sequence"/>
</dbReference>
<dbReference type="PROSITE" id="PS01269">
    <property type="entry name" value="UPF0025"/>
    <property type="match status" value="1"/>
</dbReference>
<dbReference type="CDD" id="cd00841">
    <property type="entry name" value="MPP_YfcE"/>
    <property type="match status" value="1"/>
</dbReference>
<evidence type="ECO:0000256" key="4">
    <source>
        <dbReference type="RuleBase" id="RU362039"/>
    </source>
</evidence>
<dbReference type="EC" id="3.1.4.-" evidence="4"/>
<evidence type="ECO:0000256" key="2">
    <source>
        <dbReference type="ARBA" id="ARBA00022723"/>
    </source>
</evidence>
<keyword evidence="3 6" id="KW-0378">Hydrolase</keyword>
<dbReference type="Pfam" id="PF12850">
    <property type="entry name" value="Metallophos_2"/>
    <property type="match status" value="1"/>
</dbReference>
<evidence type="ECO:0000313" key="7">
    <source>
        <dbReference type="Proteomes" id="UP000730618"/>
    </source>
</evidence>
<proteinExistence type="inferred from homology"/>
<keyword evidence="2 4" id="KW-0479">Metal-binding</keyword>
<dbReference type="InterPro" id="IPR000979">
    <property type="entry name" value="Phosphodiesterase_MJ0936/Vps29"/>
</dbReference>
<dbReference type="RefSeq" id="WP_218097890.1">
    <property type="nucleotide sequence ID" value="NZ_CAJVCE010000003.1"/>
</dbReference>
<comment type="caution">
    <text evidence="6">The sequence shown here is derived from an EMBL/GenBank/DDBJ whole genome shotgun (WGS) entry which is preliminary data.</text>
</comment>
<reference evidence="6 7" key="1">
    <citation type="submission" date="2021-06" db="EMBL/GenBank/DDBJ databases">
        <authorList>
            <person name="Criscuolo A."/>
        </authorList>
    </citation>
    <scope>NUCLEOTIDE SEQUENCE [LARGE SCALE GENOMIC DNA]</scope>
    <source>
        <strain evidence="7">CIP 111802</strain>
    </source>
</reference>
<dbReference type="InterPro" id="IPR020935">
    <property type="entry name" value="PdiEstase_YfcE_CS"/>
</dbReference>
<name>A0ABM8VE21_9BACL</name>
<protein>
    <recommendedName>
        <fullName evidence="4">Phosphoesterase</fullName>
        <ecNumber evidence="4">3.1.4.-</ecNumber>
    </recommendedName>
</protein>
<evidence type="ECO:0000256" key="1">
    <source>
        <dbReference type="ARBA" id="ARBA00008950"/>
    </source>
</evidence>
<dbReference type="EMBL" id="CAJVCE010000003">
    <property type="protein sequence ID" value="CAG7629543.1"/>
    <property type="molecule type" value="Genomic_DNA"/>
</dbReference>
<dbReference type="InterPro" id="IPR041802">
    <property type="entry name" value="MPP_YfcE"/>
</dbReference>
<comment type="cofactor">
    <cofactor evidence="4">
        <name>a divalent metal cation</name>
        <dbReference type="ChEBI" id="CHEBI:60240"/>
    </cofactor>
</comment>
<comment type="similarity">
    <text evidence="1 4">Belongs to the metallophosphoesterase superfamily. YfcE family.</text>
</comment>
<dbReference type="NCBIfam" id="TIGR00040">
    <property type="entry name" value="yfcE"/>
    <property type="match status" value="1"/>
</dbReference>
<gene>
    <name evidence="6" type="ORF">PAECIP111802_01565</name>
</gene>